<dbReference type="Proteomes" id="UP000027222">
    <property type="component" value="Unassembled WGS sequence"/>
</dbReference>
<gene>
    <name evidence="1" type="ORF">GALMADRAFT_404923</name>
</gene>
<organism evidence="1 2">
    <name type="scientific">Galerina marginata (strain CBS 339.88)</name>
    <dbReference type="NCBI Taxonomy" id="685588"/>
    <lineage>
        <taxon>Eukaryota</taxon>
        <taxon>Fungi</taxon>
        <taxon>Dikarya</taxon>
        <taxon>Basidiomycota</taxon>
        <taxon>Agaricomycotina</taxon>
        <taxon>Agaricomycetes</taxon>
        <taxon>Agaricomycetidae</taxon>
        <taxon>Agaricales</taxon>
        <taxon>Agaricineae</taxon>
        <taxon>Strophariaceae</taxon>
        <taxon>Galerina</taxon>
    </lineage>
</organism>
<proteinExistence type="predicted"/>
<name>A0A067T4Z2_GALM3</name>
<dbReference type="HOGENOM" id="CLU_1283336_0_0_1"/>
<evidence type="ECO:0008006" key="3">
    <source>
        <dbReference type="Google" id="ProtNLM"/>
    </source>
</evidence>
<dbReference type="EMBL" id="KL142376">
    <property type="protein sequence ID" value="KDR77402.1"/>
    <property type="molecule type" value="Genomic_DNA"/>
</dbReference>
<accession>A0A067T4Z2</accession>
<evidence type="ECO:0000313" key="1">
    <source>
        <dbReference type="EMBL" id="KDR77402.1"/>
    </source>
</evidence>
<keyword evidence="2" id="KW-1185">Reference proteome</keyword>
<protein>
    <recommendedName>
        <fullName evidence="3">F-box domain-containing protein</fullName>
    </recommendedName>
</protein>
<dbReference type="AlphaFoldDB" id="A0A067T4Z2"/>
<evidence type="ECO:0000313" key="2">
    <source>
        <dbReference type="Proteomes" id="UP000027222"/>
    </source>
</evidence>
<reference evidence="2" key="1">
    <citation type="journal article" date="2014" name="Proc. Natl. Acad. Sci. U.S.A.">
        <title>Extensive sampling of basidiomycete genomes demonstrates inadequacy of the white-rot/brown-rot paradigm for wood decay fungi.</title>
        <authorList>
            <person name="Riley R."/>
            <person name="Salamov A.A."/>
            <person name="Brown D.W."/>
            <person name="Nagy L.G."/>
            <person name="Floudas D."/>
            <person name="Held B.W."/>
            <person name="Levasseur A."/>
            <person name="Lombard V."/>
            <person name="Morin E."/>
            <person name="Otillar R."/>
            <person name="Lindquist E.A."/>
            <person name="Sun H."/>
            <person name="LaButti K.M."/>
            <person name="Schmutz J."/>
            <person name="Jabbour D."/>
            <person name="Luo H."/>
            <person name="Baker S.E."/>
            <person name="Pisabarro A.G."/>
            <person name="Walton J.D."/>
            <person name="Blanchette R.A."/>
            <person name="Henrissat B."/>
            <person name="Martin F."/>
            <person name="Cullen D."/>
            <person name="Hibbett D.S."/>
            <person name="Grigoriev I.V."/>
        </authorList>
    </citation>
    <scope>NUCLEOTIDE SEQUENCE [LARGE SCALE GENOMIC DNA]</scope>
    <source>
        <strain evidence="2">CBS 339.88</strain>
    </source>
</reference>
<sequence>MALFPNLRSVRLNISSSKDRWRRRKPAPPSLARKAFAKYLYPQIDSVTVSRTAYPLLRSCPSVKIVNRMDLDCLMYGDTGFGMWVRGYCPRLEEFSIGPSDIEFEENLQAFSYLRVISLKFTGESYFSFSETFKVLATMKHLQKITLLPFSSIHQKNRQQILDWVVGILLELQKEDGEEKEVTMHFTDALPPSQSHHQKQPYVQTKRVHLPAPKT</sequence>